<keyword evidence="3" id="KW-0645">Protease</keyword>
<dbReference type="EMBL" id="FOFB01000017">
    <property type="protein sequence ID" value="SEQ86244.1"/>
    <property type="molecule type" value="Genomic_DNA"/>
</dbReference>
<dbReference type="Proteomes" id="UP000199021">
    <property type="component" value="Unassembled WGS sequence"/>
</dbReference>
<accession>A0A1H9JH56</accession>
<dbReference type="InterPro" id="IPR000667">
    <property type="entry name" value="Peptidase_S13"/>
</dbReference>
<dbReference type="PANTHER" id="PTHR30023:SF0">
    <property type="entry name" value="PENICILLIN-SENSITIVE CARBOXYPEPTIDASE A"/>
    <property type="match status" value="1"/>
</dbReference>
<dbReference type="STRING" id="478744.SAMN05444359_11771"/>
<reference evidence="4" key="1">
    <citation type="submission" date="2016-10" db="EMBL/GenBank/DDBJ databases">
        <authorList>
            <person name="Varghese N."/>
            <person name="Submissions S."/>
        </authorList>
    </citation>
    <scope>NUCLEOTIDE SEQUENCE [LARGE SCALE GENOMIC DNA]</scope>
    <source>
        <strain evidence="4">DSM 24740</strain>
    </source>
</reference>
<dbReference type="PRINTS" id="PR00922">
    <property type="entry name" value="DADACBPTASE3"/>
</dbReference>
<keyword evidence="3" id="KW-0121">Carboxypeptidase</keyword>
<sequence>MLGVLLFPLWLGAQSTISQSVRAFALDPELAGAAISIDVVDVATGQRVAAHQPEMACIPASTQKLLTTAAAMDILGPDHRFETKLFITGDVVDGELRGDLYIVGGGDPSLGSPFLKGVPGLEAILERWRSAVQRAGITRINGRVIGDGSYWNTDATPGDWPYSDIGNYYGAGAYGLSIHENLYFLDFLQRSRVGSQPPIQQTRPQVPGLHLINELRSGPRGSGDQAYVYGSAYNYQNYVRGTIPVGSKRFTIKGAIPDPPLFTAQAFCRKLEAVGIDVALPAESHRTLGGGRYLEGREIDVYESPELSVLVDRTNLRSLNLYAEALLREVNKSRGLEDHELGSGKVLKDWLAGQGLNPGPINVEDGSGLGTRNFFPAEFMTAFLRTQVDNDRWRASIPLAGRTGSMRGFLKGTAAEGRLSAKSGSLNSARAYAGYARRKDGRELAFAIMVNNYTIEGKSLRNKMMVLMRELCSGRL</sequence>
<keyword evidence="4" id="KW-1185">Reference proteome</keyword>
<dbReference type="GO" id="GO:0004185">
    <property type="term" value="F:serine-type carboxypeptidase activity"/>
    <property type="evidence" value="ECO:0007669"/>
    <property type="project" value="InterPro"/>
</dbReference>
<evidence type="ECO:0000313" key="4">
    <source>
        <dbReference type="Proteomes" id="UP000199021"/>
    </source>
</evidence>
<name>A0A1H9JH56_9BACT</name>
<dbReference type="InParanoid" id="A0A1H9JH56"/>
<dbReference type="InterPro" id="IPR012338">
    <property type="entry name" value="Beta-lactam/transpept-like"/>
</dbReference>
<dbReference type="Gene3D" id="3.50.80.20">
    <property type="entry name" value="D-Ala-D-Ala carboxypeptidase C, peptidase S13"/>
    <property type="match status" value="1"/>
</dbReference>
<gene>
    <name evidence="3" type="ORF">SAMN05444359_11771</name>
</gene>
<dbReference type="GO" id="GO:0006508">
    <property type="term" value="P:proteolysis"/>
    <property type="evidence" value="ECO:0007669"/>
    <property type="project" value="InterPro"/>
</dbReference>
<dbReference type="AlphaFoldDB" id="A0A1H9JH56"/>
<proteinExistence type="inferred from homology"/>
<evidence type="ECO:0000256" key="2">
    <source>
        <dbReference type="ARBA" id="ARBA00022801"/>
    </source>
</evidence>
<keyword evidence="2" id="KW-0378">Hydrolase</keyword>
<dbReference type="SUPFAM" id="SSF56601">
    <property type="entry name" value="beta-lactamase/transpeptidase-like"/>
    <property type="match status" value="1"/>
</dbReference>
<dbReference type="GO" id="GO:0000270">
    <property type="term" value="P:peptidoglycan metabolic process"/>
    <property type="evidence" value="ECO:0007669"/>
    <property type="project" value="TreeGrafter"/>
</dbReference>
<dbReference type="FunCoup" id="A0A1H9JH56">
    <property type="interactions" value="151"/>
</dbReference>
<protein>
    <submittedName>
        <fullName evidence="3">D-alanyl-D-alanine carboxypeptidase / D-alanyl-D-alanine-endopeptidase (Penicillin-binding protein 4)</fullName>
    </submittedName>
</protein>
<dbReference type="Pfam" id="PF02113">
    <property type="entry name" value="Peptidase_S13"/>
    <property type="match status" value="1"/>
</dbReference>
<evidence type="ECO:0000256" key="1">
    <source>
        <dbReference type="ARBA" id="ARBA00006096"/>
    </source>
</evidence>
<organism evidence="3 4">
    <name type="scientific">Neolewinella agarilytica</name>
    <dbReference type="NCBI Taxonomy" id="478744"/>
    <lineage>
        <taxon>Bacteria</taxon>
        <taxon>Pseudomonadati</taxon>
        <taxon>Bacteroidota</taxon>
        <taxon>Saprospiria</taxon>
        <taxon>Saprospirales</taxon>
        <taxon>Lewinellaceae</taxon>
        <taxon>Neolewinella</taxon>
    </lineage>
</organism>
<evidence type="ECO:0000313" key="3">
    <source>
        <dbReference type="EMBL" id="SEQ86244.1"/>
    </source>
</evidence>
<dbReference type="Gene3D" id="3.40.710.10">
    <property type="entry name" value="DD-peptidase/beta-lactamase superfamily"/>
    <property type="match status" value="2"/>
</dbReference>
<dbReference type="NCBIfam" id="TIGR00666">
    <property type="entry name" value="PBP4"/>
    <property type="match status" value="1"/>
</dbReference>
<dbReference type="PANTHER" id="PTHR30023">
    <property type="entry name" value="D-ALANYL-D-ALANINE CARBOXYPEPTIDASE"/>
    <property type="match status" value="1"/>
</dbReference>
<comment type="similarity">
    <text evidence="1">Belongs to the peptidase S13 family.</text>
</comment>